<dbReference type="GeneID" id="108568790"/>
<evidence type="ECO:0000256" key="1">
    <source>
        <dbReference type="ARBA" id="ARBA00004123"/>
    </source>
</evidence>
<dbReference type="InterPro" id="IPR001680">
    <property type="entry name" value="WD40_rpt"/>
</dbReference>
<dbReference type="Pfam" id="PF00400">
    <property type="entry name" value="WD40"/>
    <property type="match status" value="1"/>
</dbReference>
<evidence type="ECO:0000256" key="4">
    <source>
        <dbReference type="ARBA" id="ARBA00022801"/>
    </source>
</evidence>
<dbReference type="SUPFAM" id="SSF50978">
    <property type="entry name" value="WD40 repeat-like"/>
    <property type="match status" value="1"/>
</dbReference>
<sequence>MESGELAIAAVAFIGVCFFLLKYIVGVFNGADRKAGGRNEKQNIRSAASEEEKQTTTGQHHQQQQQQQQSVRKRVGGSSNHSTRKSQAVNLQHPWLVSTLKGHEGSVLDLSYSSNGKYLVSSSQGDGVVSGREIEEEIIIVSSSSSSSSSSSNSSSPVSSTSSSPYLGRSKKKAVTGLSRRQKKNRKSKMASNGSSAVGTAKTQIELDSLLQLTMYVQEQVLSPETMMKMGYPMLDPVVNHVKIYKEDLPFMKKAAIAEAAASALAASRSAVSAYATITSNQQKPTTADMSAAKTASVEAQKAAKASERAAAATTTVEAEEEANIAACSAAVAKSILDSLDNNKSLNVNAREYAPHTTDTSDGSSESGGENDSDDSGYSGIVKVKKCVRCSSKFRIDAENMDYLSTEKCVYHWGKLLKPWPEAPEHRYTCCNGVKGSEGCSNGRLHVWNGISEGENGPFYDFVTLREARTEEQRNNPGIFAIDCEMCYTTAGMELARVTVVDHTGKLLMDRYVKPKHDIICYNTRFSGITAEHMMPFGPAITLKRAIRELENHVCAESILVGHGLDGDLRSLRLVHDRCVDTAYLFPHSQGLPMRRALRHIVAAHLKRNIQTGSDGHSSFEDAKATMDLLVWYIKQNVADRF</sequence>
<evidence type="ECO:0000256" key="8">
    <source>
        <dbReference type="SAM" id="Phobius"/>
    </source>
</evidence>
<dbReference type="Pfam" id="PF00929">
    <property type="entry name" value="RNase_T"/>
    <property type="match status" value="1"/>
</dbReference>
<feature type="region of interest" description="Disordered" evidence="7">
    <location>
        <begin position="35"/>
        <end position="90"/>
    </location>
</feature>
<keyword evidence="8" id="KW-1133">Transmembrane helix</keyword>
<feature type="domain" description="Exonuclease" evidence="9">
    <location>
        <begin position="478"/>
        <end position="639"/>
    </location>
</feature>
<gene>
    <name evidence="11" type="primary">LOC108568790</name>
</gene>
<dbReference type="InterPro" id="IPR036322">
    <property type="entry name" value="WD40_repeat_dom_sf"/>
</dbReference>
<dbReference type="PANTHER" id="PTHR12801:SF115">
    <property type="entry name" value="FI18136P1-RELATED"/>
    <property type="match status" value="1"/>
</dbReference>
<dbReference type="InterPro" id="IPR047021">
    <property type="entry name" value="REXO1/3/4-like"/>
</dbReference>
<evidence type="ECO:0000259" key="9">
    <source>
        <dbReference type="SMART" id="SM00479"/>
    </source>
</evidence>
<dbReference type="SUPFAM" id="SSF53098">
    <property type="entry name" value="Ribonuclease H-like"/>
    <property type="match status" value="1"/>
</dbReference>
<evidence type="ECO:0000313" key="11">
    <source>
        <dbReference type="RefSeq" id="XP_017785564.1"/>
    </source>
</evidence>
<accession>A0ABM1NFG4</accession>
<dbReference type="InterPro" id="IPR036397">
    <property type="entry name" value="RNaseH_sf"/>
</dbReference>
<keyword evidence="5" id="KW-0269">Exonuclease</keyword>
<reference evidence="11" key="1">
    <citation type="submission" date="2025-08" db="UniProtKB">
        <authorList>
            <consortium name="RefSeq"/>
        </authorList>
    </citation>
    <scope>IDENTIFICATION</scope>
    <source>
        <tissue evidence="11">Whole Larva</tissue>
    </source>
</reference>
<dbReference type="InterPro" id="IPR034922">
    <property type="entry name" value="REX1-like_exo"/>
</dbReference>
<dbReference type="SMART" id="SM00479">
    <property type="entry name" value="EXOIII"/>
    <property type="match status" value="1"/>
</dbReference>
<feature type="compositionally biased region" description="Basic and acidic residues" evidence="7">
    <location>
        <begin position="35"/>
        <end position="54"/>
    </location>
</feature>
<dbReference type="Proteomes" id="UP000695000">
    <property type="component" value="Unplaced"/>
</dbReference>
<dbReference type="InterPro" id="IPR013520">
    <property type="entry name" value="Ribonucl_H"/>
</dbReference>
<dbReference type="Gene3D" id="2.130.10.10">
    <property type="entry name" value="YVTN repeat-like/Quinoprotein amine dehydrogenase"/>
    <property type="match status" value="1"/>
</dbReference>
<dbReference type="RefSeq" id="XP_017785564.1">
    <property type="nucleotide sequence ID" value="XM_017930075.1"/>
</dbReference>
<dbReference type="Gene3D" id="3.30.420.10">
    <property type="entry name" value="Ribonuclease H-like superfamily/Ribonuclease H"/>
    <property type="match status" value="1"/>
</dbReference>
<dbReference type="CDD" id="cd06145">
    <property type="entry name" value="REX1_like"/>
    <property type="match status" value="1"/>
</dbReference>
<feature type="region of interest" description="Disordered" evidence="7">
    <location>
        <begin position="352"/>
        <end position="376"/>
    </location>
</feature>
<feature type="compositionally biased region" description="Basic residues" evidence="7">
    <location>
        <begin position="169"/>
        <end position="189"/>
    </location>
</feature>
<evidence type="ECO:0000256" key="6">
    <source>
        <dbReference type="ARBA" id="ARBA00023242"/>
    </source>
</evidence>
<organism evidence="10 11">
    <name type="scientific">Nicrophorus vespilloides</name>
    <name type="common">Boreal carrion beetle</name>
    <dbReference type="NCBI Taxonomy" id="110193"/>
    <lineage>
        <taxon>Eukaryota</taxon>
        <taxon>Metazoa</taxon>
        <taxon>Ecdysozoa</taxon>
        <taxon>Arthropoda</taxon>
        <taxon>Hexapoda</taxon>
        <taxon>Insecta</taxon>
        <taxon>Pterygota</taxon>
        <taxon>Neoptera</taxon>
        <taxon>Endopterygota</taxon>
        <taxon>Coleoptera</taxon>
        <taxon>Polyphaga</taxon>
        <taxon>Staphyliniformia</taxon>
        <taxon>Silphidae</taxon>
        <taxon>Nicrophorinae</taxon>
        <taxon>Nicrophorus</taxon>
    </lineage>
</organism>
<comment type="similarity">
    <text evidence="2">Belongs to the REXO1/REXO3 family.</text>
</comment>
<keyword evidence="8" id="KW-0812">Transmembrane</keyword>
<dbReference type="InterPro" id="IPR015943">
    <property type="entry name" value="WD40/YVTN_repeat-like_dom_sf"/>
</dbReference>
<evidence type="ECO:0000256" key="2">
    <source>
        <dbReference type="ARBA" id="ARBA00006357"/>
    </source>
</evidence>
<keyword evidence="3" id="KW-0540">Nuclease</keyword>
<evidence type="ECO:0000313" key="10">
    <source>
        <dbReference type="Proteomes" id="UP000695000"/>
    </source>
</evidence>
<feature type="region of interest" description="Disordered" evidence="7">
    <location>
        <begin position="142"/>
        <end position="198"/>
    </location>
</feature>
<keyword evidence="4" id="KW-0378">Hydrolase</keyword>
<dbReference type="InterPro" id="IPR012337">
    <property type="entry name" value="RNaseH-like_sf"/>
</dbReference>
<feature type="transmembrane region" description="Helical" evidence="8">
    <location>
        <begin position="6"/>
        <end position="25"/>
    </location>
</feature>
<comment type="subcellular location">
    <subcellularLocation>
        <location evidence="1">Nucleus</location>
    </subcellularLocation>
</comment>
<keyword evidence="10" id="KW-1185">Reference proteome</keyword>
<dbReference type="PANTHER" id="PTHR12801">
    <property type="entry name" value="RNA EXONUCLEASE REXO1 / RECO3 FAMILY MEMBER-RELATED"/>
    <property type="match status" value="1"/>
</dbReference>
<proteinExistence type="inferred from homology"/>
<dbReference type="SMART" id="SM00320">
    <property type="entry name" value="WD40"/>
    <property type="match status" value="1"/>
</dbReference>
<protein>
    <submittedName>
        <fullName evidence="11">Uncharacterized protein DDB_G0271670-like isoform X1</fullName>
    </submittedName>
</protein>
<feature type="compositionally biased region" description="Polar residues" evidence="7">
    <location>
        <begin position="77"/>
        <end position="90"/>
    </location>
</feature>
<feature type="compositionally biased region" description="Low complexity" evidence="7">
    <location>
        <begin position="55"/>
        <end position="69"/>
    </location>
</feature>
<evidence type="ECO:0000256" key="7">
    <source>
        <dbReference type="SAM" id="MobiDB-lite"/>
    </source>
</evidence>
<evidence type="ECO:0000256" key="5">
    <source>
        <dbReference type="ARBA" id="ARBA00022839"/>
    </source>
</evidence>
<keyword evidence="8" id="KW-0472">Membrane</keyword>
<evidence type="ECO:0000256" key="3">
    <source>
        <dbReference type="ARBA" id="ARBA00022722"/>
    </source>
</evidence>
<keyword evidence="6" id="KW-0539">Nucleus</keyword>
<feature type="compositionally biased region" description="Low complexity" evidence="7">
    <location>
        <begin position="142"/>
        <end position="164"/>
    </location>
</feature>
<feature type="compositionally biased region" description="Low complexity" evidence="7">
    <location>
        <begin position="357"/>
        <end position="368"/>
    </location>
</feature>
<name>A0ABM1NFG4_NICVS</name>